<evidence type="ECO:0000313" key="3">
    <source>
        <dbReference type="EMBL" id="TQB76201.1"/>
    </source>
</evidence>
<dbReference type="PANTHER" id="PTHR28054">
    <property type="entry name" value="RNA POLYMERASE I-SPECIFIC TRANSCRIPTION INITIATION FACTOR RRN10"/>
    <property type="match status" value="1"/>
</dbReference>
<evidence type="ECO:0000256" key="1">
    <source>
        <dbReference type="SAM" id="MobiDB-lite"/>
    </source>
</evidence>
<feature type="compositionally biased region" description="Basic residues" evidence="1">
    <location>
        <begin position="539"/>
        <end position="548"/>
    </location>
</feature>
<evidence type="ECO:0000259" key="2">
    <source>
        <dbReference type="Pfam" id="PF01636"/>
    </source>
</evidence>
<name>A0A507R557_MONPU</name>
<organism evidence="3 4">
    <name type="scientific">Monascus purpureus</name>
    <name type="common">Red mold</name>
    <name type="synonym">Monascus anka</name>
    <dbReference type="NCBI Taxonomy" id="5098"/>
    <lineage>
        <taxon>Eukaryota</taxon>
        <taxon>Fungi</taxon>
        <taxon>Dikarya</taxon>
        <taxon>Ascomycota</taxon>
        <taxon>Pezizomycotina</taxon>
        <taxon>Eurotiomycetes</taxon>
        <taxon>Eurotiomycetidae</taxon>
        <taxon>Eurotiales</taxon>
        <taxon>Aspergillaceae</taxon>
        <taxon>Monascus</taxon>
    </lineage>
</organism>
<dbReference type="EMBL" id="VIFY01000011">
    <property type="protein sequence ID" value="TQB76201.1"/>
    <property type="molecule type" value="Genomic_DNA"/>
</dbReference>
<proteinExistence type="predicted"/>
<sequence length="653" mass="73085">MVADNPEKDDIRDLIAQQLSQTSFNCSSLVRLSGGTANFVYRGTPSSSPADSIIIKHGEDYLASNPAFKLDTERCYQDFEEAILQALNDCPPYSGNNITVKAPRLFYFNQENKIQVLEDLPNSVDLKSFLLSEVSHGVSQNSARSLGRALGSWLRSFHVWGEKPAQTKLRQKLGKHNYMKGLKYHVNYVGLVESIDRFPAILQGSRDVFEKVRDFAATELEEREVNEEYNIVHGDLWTGNVLIPNTSLTDGSQTTLLVVDWECAQVGVRALDLAQMIAELYETKLFRAKDAGVWIIEAFLEGYGPLSDEMAFRTAIHVGVHLISFGSTVPGWGSEQQVEEVVKSLGVFMQRNTMFHGKSLALIQNSFLRPPGTETDGENDQAQLILRQKRLANVYDAVAGRVSVNRFQSSIPSSKNRDAATYSNAVALRPEEVLFRRLNAPTRYEENDFYFAHELLPPDCPLPSSDLLEAIHAYSADFYDLVTDDHGETDCRSMDETALIAMGILLEEMAKESLGETGDLVLVEGERLSDDEGRFASRTGRRAGRKRANSVMGGALASSGDDRESATKGRKSSKRRCEEIQPFRPIQSPTKRPLNPMDRSVVNDSYWFLVGAVRYTVRASRLTQAAYESIYPESDSETFNFQGPRHFKYDASR</sequence>
<dbReference type="GO" id="GO:0006360">
    <property type="term" value="P:transcription by RNA polymerase I"/>
    <property type="evidence" value="ECO:0007669"/>
    <property type="project" value="InterPro"/>
</dbReference>
<gene>
    <name evidence="3" type="ORF">MPDQ_000507</name>
</gene>
<dbReference type="InterPro" id="IPR022793">
    <property type="entry name" value="Rrn10"/>
</dbReference>
<comment type="caution">
    <text evidence="3">The sequence shown here is derived from an EMBL/GenBank/DDBJ whole genome shotgun (WGS) entry which is preliminary data.</text>
</comment>
<dbReference type="SUPFAM" id="SSF56112">
    <property type="entry name" value="Protein kinase-like (PK-like)"/>
    <property type="match status" value="1"/>
</dbReference>
<dbReference type="Proteomes" id="UP000319663">
    <property type="component" value="Unassembled WGS sequence"/>
</dbReference>
<feature type="region of interest" description="Disordered" evidence="1">
    <location>
        <begin position="532"/>
        <end position="578"/>
    </location>
</feature>
<dbReference type="Gene3D" id="3.90.1200.10">
    <property type="match status" value="1"/>
</dbReference>
<dbReference type="PANTHER" id="PTHR28054:SF1">
    <property type="entry name" value="RNA POLYMERASE I-SPECIFIC TRANSCRIPTION INITIATION FACTOR RRN10"/>
    <property type="match status" value="1"/>
</dbReference>
<reference evidence="3 4" key="1">
    <citation type="submission" date="2019-06" db="EMBL/GenBank/DDBJ databases">
        <title>Wine fermentation using esterase from Monascus purpureus.</title>
        <authorList>
            <person name="Geng C."/>
            <person name="Zhang Y."/>
        </authorList>
    </citation>
    <scope>NUCLEOTIDE SEQUENCE [LARGE SCALE GENOMIC DNA]</scope>
    <source>
        <strain evidence="3">HQ1</strain>
    </source>
</reference>
<dbReference type="AlphaFoldDB" id="A0A507R557"/>
<feature type="domain" description="Aminoglycoside phosphotransferase" evidence="2">
    <location>
        <begin position="79"/>
        <end position="284"/>
    </location>
</feature>
<evidence type="ECO:0000313" key="4">
    <source>
        <dbReference type="Proteomes" id="UP000319663"/>
    </source>
</evidence>
<accession>A0A507R557</accession>
<dbReference type="STRING" id="5098.A0A507R557"/>
<dbReference type="Gene3D" id="3.30.200.20">
    <property type="entry name" value="Phosphorylase Kinase, domain 1"/>
    <property type="match status" value="1"/>
</dbReference>
<dbReference type="InterPro" id="IPR011009">
    <property type="entry name" value="Kinase-like_dom_sf"/>
</dbReference>
<dbReference type="InterPro" id="IPR002575">
    <property type="entry name" value="Aminoglycoside_PTrfase"/>
</dbReference>
<dbReference type="Pfam" id="PF01636">
    <property type="entry name" value="APH"/>
    <property type="match status" value="1"/>
</dbReference>
<keyword evidence="4" id="KW-1185">Reference proteome</keyword>
<protein>
    <recommendedName>
        <fullName evidence="2">Aminoglycoside phosphotransferase domain-containing protein</fullName>
    </recommendedName>
</protein>